<gene>
    <name evidence="3" type="ORF">J4N46_11600</name>
</gene>
<keyword evidence="4" id="KW-1185">Reference proteome</keyword>
<feature type="signal peptide" evidence="1">
    <location>
        <begin position="1"/>
        <end position="23"/>
    </location>
</feature>
<dbReference type="InterPro" id="IPR018392">
    <property type="entry name" value="LysM"/>
</dbReference>
<evidence type="ECO:0000256" key="1">
    <source>
        <dbReference type="SAM" id="SignalP"/>
    </source>
</evidence>
<comment type="caution">
    <text evidence="3">The sequence shown here is derived from an EMBL/GenBank/DDBJ whole genome shotgun (WGS) entry which is preliminary data.</text>
</comment>
<evidence type="ECO:0000313" key="4">
    <source>
        <dbReference type="Proteomes" id="UP000681610"/>
    </source>
</evidence>
<dbReference type="PROSITE" id="PS51782">
    <property type="entry name" value="LYSM"/>
    <property type="match status" value="1"/>
</dbReference>
<dbReference type="Gene3D" id="3.40.50.1110">
    <property type="entry name" value="SGNH hydrolase"/>
    <property type="match status" value="2"/>
</dbReference>
<dbReference type="Proteomes" id="UP000681610">
    <property type="component" value="Unassembled WGS sequence"/>
</dbReference>
<reference evidence="3 4" key="1">
    <citation type="submission" date="2021-03" db="EMBL/GenBank/DDBJ databases">
        <title>Isolation and description of Capnocytophaga bilenii sp. nov., a novel Capnocytophaga species, isolated from a gingivitis subject.</title>
        <authorList>
            <person name="Antezack A."/>
            <person name="Monnet-Corti V."/>
            <person name="La Scola B."/>
        </authorList>
    </citation>
    <scope>NUCLEOTIDE SEQUENCE [LARGE SCALE GENOMIC DNA]</scope>
    <source>
        <strain evidence="3 4">Marseille-Q4570</strain>
    </source>
</reference>
<dbReference type="Gene3D" id="3.10.350.10">
    <property type="entry name" value="LysM domain"/>
    <property type="match status" value="1"/>
</dbReference>
<accession>A0ABS3Q0B9</accession>
<dbReference type="SUPFAM" id="SSF54106">
    <property type="entry name" value="LysM domain"/>
    <property type="match status" value="1"/>
</dbReference>
<feature type="chain" id="PRO_5045959125" evidence="1">
    <location>
        <begin position="24"/>
        <end position="506"/>
    </location>
</feature>
<organism evidence="3 4">
    <name type="scientific">Capnocytophaga bilenii</name>
    <dbReference type="NCBI Taxonomy" id="2819369"/>
    <lineage>
        <taxon>Bacteria</taxon>
        <taxon>Pseudomonadati</taxon>
        <taxon>Bacteroidota</taxon>
        <taxon>Flavobacteriia</taxon>
        <taxon>Flavobacteriales</taxon>
        <taxon>Flavobacteriaceae</taxon>
        <taxon>Capnocytophaga</taxon>
    </lineage>
</organism>
<dbReference type="Pfam" id="PF01476">
    <property type="entry name" value="LysM"/>
    <property type="match status" value="1"/>
</dbReference>
<dbReference type="Pfam" id="PF13472">
    <property type="entry name" value="Lipase_GDSL_2"/>
    <property type="match status" value="1"/>
</dbReference>
<dbReference type="InterPro" id="IPR036514">
    <property type="entry name" value="SGNH_hydro_sf"/>
</dbReference>
<name>A0ABS3Q0B9_9FLAO</name>
<protein>
    <submittedName>
        <fullName evidence="3">LysM peptidoglycan-binding domain-containing protein</fullName>
    </submittedName>
</protein>
<feature type="domain" description="LysM" evidence="2">
    <location>
        <begin position="224"/>
        <end position="267"/>
    </location>
</feature>
<sequence length="506" mass="56499">MKINVLKKLLALGVFTMTVGAYLSVNYSTAINLANAKPHNDPIKAANKDALAEAANNDRDEEDNPAPEAFDNLYNPTALNPFFEKLMSLDTFHDRKINIVHIGDSHIQADVMTNLVRNKLQENFGNAGLGLVFPYSLLKTNGGRNVSFSSNIIWNGEKTSPQTGITGYALSTNKKNFVIELNLKNKEYAFNTVKIITPDNQRLFELATNVGKVTPLKHSTAKSITHKVSKGETLYSISRKYHSTVEQLKKLNHLQSGGIRVGQVLKVGTKAAENNVATKVDMSNATILDGNTLYNYYMYDNLDSSEKIYLTPNNESDAFTLDGIVLENKNNGIIYHTIGVNGAHFSDYNKSARFFEQIKALEPDLLIISLGTNETFGRMTAERYNTQVAKFIAEVRAHYGNCPILFTTPPPSLYKRKNPNPLCGEYADALIGKSVRGNYSVFDLYRALGGSEAMDHFIDDHLIANDRVHYTRSGYLVQGDLFYNAFISNYLLYKKQSKLPLKPYLN</sequence>
<keyword evidence="1" id="KW-0732">Signal</keyword>
<dbReference type="RefSeq" id="WP_009415873.1">
    <property type="nucleotide sequence ID" value="NZ_JAGDYP010000011.1"/>
</dbReference>
<proteinExistence type="predicted"/>
<dbReference type="EMBL" id="JAGDYP010000011">
    <property type="protein sequence ID" value="MBO1885039.1"/>
    <property type="molecule type" value="Genomic_DNA"/>
</dbReference>
<dbReference type="SMART" id="SM00257">
    <property type="entry name" value="LysM"/>
    <property type="match status" value="1"/>
</dbReference>
<dbReference type="InterPro" id="IPR036779">
    <property type="entry name" value="LysM_dom_sf"/>
</dbReference>
<evidence type="ECO:0000313" key="3">
    <source>
        <dbReference type="EMBL" id="MBO1885039.1"/>
    </source>
</evidence>
<dbReference type="InterPro" id="IPR013830">
    <property type="entry name" value="SGNH_hydro"/>
</dbReference>
<dbReference type="CDD" id="cd00118">
    <property type="entry name" value="LysM"/>
    <property type="match status" value="1"/>
</dbReference>
<dbReference type="SUPFAM" id="SSF52266">
    <property type="entry name" value="SGNH hydrolase"/>
    <property type="match status" value="1"/>
</dbReference>
<evidence type="ECO:0000259" key="2">
    <source>
        <dbReference type="PROSITE" id="PS51782"/>
    </source>
</evidence>